<organism evidence="2 3">
    <name type="scientific">Cerasicoccus arenae</name>
    <dbReference type="NCBI Taxonomy" id="424488"/>
    <lineage>
        <taxon>Bacteria</taxon>
        <taxon>Pseudomonadati</taxon>
        <taxon>Verrucomicrobiota</taxon>
        <taxon>Opitutia</taxon>
        <taxon>Puniceicoccales</taxon>
        <taxon>Cerasicoccaceae</taxon>
        <taxon>Cerasicoccus</taxon>
    </lineage>
</organism>
<proteinExistence type="predicted"/>
<dbReference type="InterPro" id="IPR052546">
    <property type="entry name" value="Transposase_8_domain"/>
</dbReference>
<dbReference type="InterPro" id="IPR009057">
    <property type="entry name" value="Homeodomain-like_sf"/>
</dbReference>
<dbReference type="Proteomes" id="UP000642829">
    <property type="component" value="Unassembled WGS sequence"/>
</dbReference>
<keyword evidence="3" id="KW-1185">Reference proteome</keyword>
<reference evidence="2" key="1">
    <citation type="journal article" date="2014" name="Int. J. Syst. Evol. Microbiol.">
        <title>Complete genome sequence of Corynebacterium casei LMG S-19264T (=DSM 44701T), isolated from a smear-ripened cheese.</title>
        <authorList>
            <consortium name="US DOE Joint Genome Institute (JGI-PGF)"/>
            <person name="Walter F."/>
            <person name="Albersmeier A."/>
            <person name="Kalinowski J."/>
            <person name="Ruckert C."/>
        </authorList>
    </citation>
    <scope>NUCLEOTIDE SEQUENCE</scope>
    <source>
        <strain evidence="2">KCTC 12870</strain>
    </source>
</reference>
<dbReference type="GO" id="GO:0006313">
    <property type="term" value="P:DNA transposition"/>
    <property type="evidence" value="ECO:0007669"/>
    <property type="project" value="InterPro"/>
</dbReference>
<dbReference type="AlphaFoldDB" id="A0A8J3GD72"/>
<accession>A0A8J3GD72</accession>
<reference evidence="2" key="2">
    <citation type="submission" date="2020-09" db="EMBL/GenBank/DDBJ databases">
        <authorList>
            <person name="Sun Q."/>
            <person name="Kim S."/>
        </authorList>
    </citation>
    <scope>NUCLEOTIDE SEQUENCE</scope>
    <source>
        <strain evidence="2">KCTC 12870</strain>
    </source>
</reference>
<evidence type="ECO:0000313" key="3">
    <source>
        <dbReference type="Proteomes" id="UP000642829"/>
    </source>
</evidence>
<sequence>MKRGRRKTEDIIRILRDSEGLSVDEACRKHGISQATFNRYKKQFGGMSVKEAQRLRELEKENAELKKLLADQLLKARTLEIALEKNV</sequence>
<dbReference type="SUPFAM" id="SSF46689">
    <property type="entry name" value="Homeodomain-like"/>
    <property type="match status" value="1"/>
</dbReference>
<dbReference type="PANTHER" id="PTHR33609">
    <property type="entry name" value="LOW CALCIUM RESPONSE LOCUS PROTEIN S"/>
    <property type="match status" value="1"/>
</dbReference>
<evidence type="ECO:0000313" key="2">
    <source>
        <dbReference type="EMBL" id="GHB93442.1"/>
    </source>
</evidence>
<dbReference type="PANTHER" id="PTHR33609:SF1">
    <property type="entry name" value="TRANSPOSASE"/>
    <property type="match status" value="1"/>
</dbReference>
<dbReference type="Pfam" id="PF01527">
    <property type="entry name" value="HTH_Tnp_1"/>
    <property type="match status" value="1"/>
</dbReference>
<gene>
    <name evidence="2" type="ORF">GCM10007047_06120</name>
</gene>
<keyword evidence="1" id="KW-0175">Coiled coil</keyword>
<dbReference type="RefSeq" id="WP_189511743.1">
    <property type="nucleotide sequence ID" value="NZ_BMXG01000003.1"/>
</dbReference>
<dbReference type="GO" id="GO:0003677">
    <property type="term" value="F:DNA binding"/>
    <property type="evidence" value="ECO:0007669"/>
    <property type="project" value="InterPro"/>
</dbReference>
<dbReference type="Gene3D" id="1.10.10.60">
    <property type="entry name" value="Homeodomain-like"/>
    <property type="match status" value="1"/>
</dbReference>
<protein>
    <submittedName>
        <fullName evidence="2">Transposase</fullName>
    </submittedName>
</protein>
<dbReference type="GO" id="GO:0004803">
    <property type="term" value="F:transposase activity"/>
    <property type="evidence" value="ECO:0007669"/>
    <property type="project" value="InterPro"/>
</dbReference>
<dbReference type="InterPro" id="IPR002514">
    <property type="entry name" value="Transposase_8"/>
</dbReference>
<evidence type="ECO:0000256" key="1">
    <source>
        <dbReference type="SAM" id="Coils"/>
    </source>
</evidence>
<name>A0A8J3GD72_9BACT</name>
<dbReference type="EMBL" id="BMXG01000003">
    <property type="protein sequence ID" value="GHB93442.1"/>
    <property type="molecule type" value="Genomic_DNA"/>
</dbReference>
<comment type="caution">
    <text evidence="2">The sequence shown here is derived from an EMBL/GenBank/DDBJ whole genome shotgun (WGS) entry which is preliminary data.</text>
</comment>
<feature type="coiled-coil region" evidence="1">
    <location>
        <begin position="48"/>
        <end position="75"/>
    </location>
</feature>